<dbReference type="CDD" id="cd12820">
    <property type="entry name" value="LbR_YadA-like"/>
    <property type="match status" value="1"/>
</dbReference>
<evidence type="ECO:0000256" key="9">
    <source>
        <dbReference type="ARBA" id="ARBA00023136"/>
    </source>
</evidence>
<proteinExistence type="inferred from homology"/>
<dbReference type="InterPro" id="IPR005594">
    <property type="entry name" value="YadA_C"/>
</dbReference>
<accession>A0ABQ6SJ28</accession>
<dbReference type="Pfam" id="PF05658">
    <property type="entry name" value="YadA_head"/>
    <property type="match status" value="1"/>
</dbReference>
<protein>
    <recommendedName>
        <fullName evidence="19">Adhesin</fullName>
    </recommendedName>
</protein>
<name>A0ABQ6SJ28_9PAST</name>
<evidence type="ECO:0000256" key="13">
    <source>
        <dbReference type="SAM" id="SignalP"/>
    </source>
</evidence>
<feature type="domain" description="Trimeric autotransporter adhesin YadA-like C-terminal membrane anchor" evidence="14">
    <location>
        <begin position="858"/>
        <end position="918"/>
    </location>
</feature>
<comment type="subcellular location">
    <subcellularLocation>
        <location evidence="2">Cell outer membrane</location>
    </subcellularLocation>
    <subcellularLocation>
        <location evidence="1">Cell surface</location>
    </subcellularLocation>
</comment>
<evidence type="ECO:0000313" key="18">
    <source>
        <dbReference type="Proteomes" id="UP000324828"/>
    </source>
</evidence>
<comment type="caution">
    <text evidence="17">The sequence shown here is derived from an EMBL/GenBank/DDBJ whole genome shotgun (WGS) entry which is preliminary data.</text>
</comment>
<keyword evidence="18" id="KW-1185">Reference proteome</keyword>
<evidence type="ECO:0000256" key="11">
    <source>
        <dbReference type="SAM" id="Coils"/>
    </source>
</evidence>
<evidence type="ECO:0000259" key="16">
    <source>
        <dbReference type="Pfam" id="PF05662"/>
    </source>
</evidence>
<dbReference type="Gene3D" id="1.20.5.170">
    <property type="match status" value="1"/>
</dbReference>
<feature type="coiled-coil region" evidence="11">
    <location>
        <begin position="107"/>
        <end position="173"/>
    </location>
</feature>
<evidence type="ECO:0000259" key="15">
    <source>
        <dbReference type="Pfam" id="PF05658"/>
    </source>
</evidence>
<keyword evidence="9" id="KW-0472">Membrane</keyword>
<dbReference type="Gene3D" id="3.30.1300.30">
    <property type="entry name" value="GSPII I/J protein-like"/>
    <property type="match status" value="1"/>
</dbReference>
<evidence type="ECO:0000313" key="17">
    <source>
        <dbReference type="EMBL" id="KAA5522469.1"/>
    </source>
</evidence>
<keyword evidence="4" id="KW-0813">Transport</keyword>
<dbReference type="SUPFAM" id="SSF101967">
    <property type="entry name" value="Adhesin YadA, collagen-binding domain"/>
    <property type="match status" value="1"/>
</dbReference>
<dbReference type="Pfam" id="PF05662">
    <property type="entry name" value="YadA_stalk"/>
    <property type="match status" value="1"/>
</dbReference>
<evidence type="ECO:0008006" key="19">
    <source>
        <dbReference type="Google" id="ProtNLM"/>
    </source>
</evidence>
<dbReference type="Pfam" id="PF03895">
    <property type="entry name" value="YadA_anchor"/>
    <property type="match status" value="1"/>
</dbReference>
<evidence type="ECO:0000256" key="2">
    <source>
        <dbReference type="ARBA" id="ARBA00004442"/>
    </source>
</evidence>
<keyword evidence="10" id="KW-0998">Cell outer membrane</keyword>
<evidence type="ECO:0000256" key="6">
    <source>
        <dbReference type="ARBA" id="ARBA00022692"/>
    </source>
</evidence>
<dbReference type="RefSeq" id="WP_139989337.1">
    <property type="nucleotide sequence ID" value="NZ_VCED01000002.1"/>
</dbReference>
<keyword evidence="6" id="KW-0812">Transmembrane</keyword>
<keyword evidence="5" id="KW-1134">Transmembrane beta strand</keyword>
<evidence type="ECO:0000256" key="3">
    <source>
        <dbReference type="ARBA" id="ARBA00005848"/>
    </source>
</evidence>
<gene>
    <name evidence="17" type="ORF">F2S80_08900</name>
</gene>
<dbReference type="Gene3D" id="2.150.10.10">
    <property type="entry name" value="Serralysin-like metalloprotease, C-terminal"/>
    <property type="match status" value="1"/>
</dbReference>
<reference evidence="17 18" key="1">
    <citation type="submission" date="2019-09" db="EMBL/GenBank/DDBJ databases">
        <title>Haemophilus seminale sp. nov., isolated from human semen.</title>
        <authorList>
            <person name="Zheng M."/>
        </authorList>
    </citation>
    <scope>NUCLEOTIDE SEQUENCE [LARGE SCALE GENOMIC DNA]</scope>
    <source>
        <strain evidence="17 18">SZY H2</strain>
    </source>
</reference>
<organism evidence="17 18">
    <name type="scientific">Haemophilus seminalis</name>
    <dbReference type="NCBI Taxonomy" id="2582921"/>
    <lineage>
        <taxon>Bacteria</taxon>
        <taxon>Pseudomonadati</taxon>
        <taxon>Pseudomonadota</taxon>
        <taxon>Gammaproteobacteria</taxon>
        <taxon>Pasteurellales</taxon>
        <taxon>Pasteurellaceae</taxon>
        <taxon>Haemophilus</taxon>
    </lineage>
</organism>
<sequence length="918" mass="102435">MKKRTALTTAKSSVALLLFTLPLSSNLAYSAPSTTGEGNIVTGDHGVATGYNNAVTAKYGLAQGNDSVATGGNISREEFKAILEKEKQTFADKSMANDDLSKINIKIEANNKTETELSKKIKKLEELISKYNNDKTNKIDSLNKDLNNKNKELDNLKKEFDEAQNKLGSILTSINSGDKLVWITFREQIKKLDFTKLTDSSEGTTGRQKLAEDLKKEVEKAYPNYSETLKKWGIDKYEGVINGYINAGTLFGANKVKIQKIIESRNQKYLLNFGTARDLGIYANPDVGIVPDLLEKVNSVDPISLTKEETIPNKMTNSFFSSDKQKRYVQYSTLLKIIDEENIISDLNKSYNLNNNKLDNNFDKPNNVANLVFYLPPLKNNQDNKDPVNHSNFLLTDHVYYDYNYNIGASGYEVEDKDKEQDKDSIFEHTGEGNIRITHKVEDTTKPLFYYYKTSKFFDDIFNSGEGAALTDKQAERLKEWVNRFYNDFYNLIDFNAPEDKWLFDKKDFINKLDIVEGFAKKISDFLDARNKEIESPTTENSEKRELLAREIAKEIHNPKNYYENIEFKFKESTKDLWNKYAEKTAKELTDWAKKLKLYDPYNEVVKGITEESEKVQNALNEAKIKFEDKEREINDLKSQIDKLQSDSNNSDELKRRQEELAEKQAEKEELEKERAKKEKALKELEEKLTRHFSNIGENSIAAGKESFASGTNSIAIGTKNEVTGNNSVAIGAGNKVASHNVMVLGNNVTVDAGFDGAVVLGNESAPSKPMPVESITIQGTTYRFAGTNPTSTVSVGAEGKERQITHVAAGRITSTSTDAINGSQLYSVVEAINQKVTQHNKMLKAGIAGSAAIAGLPQVRGNGKSMISAGAGNFKGQNAIAVGYSRSSDNGKVLFRLSGSTNTQGDVVSSVGVGYEW</sequence>
<keyword evidence="11" id="KW-0175">Coiled coil</keyword>
<keyword evidence="7 13" id="KW-0732">Signal</keyword>
<feature type="chain" id="PRO_5045985108" description="Adhesin" evidence="13">
    <location>
        <begin position="31"/>
        <end position="918"/>
    </location>
</feature>
<evidence type="ECO:0000256" key="5">
    <source>
        <dbReference type="ARBA" id="ARBA00022452"/>
    </source>
</evidence>
<evidence type="ECO:0000256" key="10">
    <source>
        <dbReference type="ARBA" id="ARBA00023237"/>
    </source>
</evidence>
<feature type="signal peptide" evidence="13">
    <location>
        <begin position="1"/>
        <end position="30"/>
    </location>
</feature>
<dbReference type="InterPro" id="IPR011049">
    <property type="entry name" value="Serralysin-like_metalloprot_C"/>
</dbReference>
<dbReference type="Proteomes" id="UP000324828">
    <property type="component" value="Unassembled WGS sequence"/>
</dbReference>
<dbReference type="EMBL" id="VXDF01000008">
    <property type="protein sequence ID" value="KAA5522469.1"/>
    <property type="molecule type" value="Genomic_DNA"/>
</dbReference>
<evidence type="ECO:0000256" key="8">
    <source>
        <dbReference type="ARBA" id="ARBA00022927"/>
    </source>
</evidence>
<feature type="domain" description="Trimeric autotransporter adhesin YadA-like head" evidence="15">
    <location>
        <begin position="709"/>
        <end position="734"/>
    </location>
</feature>
<keyword evidence="8" id="KW-0653">Protein transport</keyword>
<comment type="similarity">
    <text evidence="3">Belongs to the autotransporter-2 (AT-2) (TC 1.B.40) family.</text>
</comment>
<evidence type="ECO:0000256" key="4">
    <source>
        <dbReference type="ARBA" id="ARBA00022448"/>
    </source>
</evidence>
<evidence type="ECO:0000256" key="12">
    <source>
        <dbReference type="SAM" id="MobiDB-lite"/>
    </source>
</evidence>
<feature type="region of interest" description="Disordered" evidence="12">
    <location>
        <begin position="640"/>
        <end position="675"/>
    </location>
</feature>
<dbReference type="InterPro" id="IPR008640">
    <property type="entry name" value="Adhesin_Head_dom"/>
</dbReference>
<evidence type="ECO:0000256" key="7">
    <source>
        <dbReference type="ARBA" id="ARBA00022729"/>
    </source>
</evidence>
<feature type="compositionally biased region" description="Basic and acidic residues" evidence="12">
    <location>
        <begin position="652"/>
        <end position="675"/>
    </location>
</feature>
<evidence type="ECO:0000256" key="1">
    <source>
        <dbReference type="ARBA" id="ARBA00004241"/>
    </source>
</evidence>
<evidence type="ECO:0000259" key="14">
    <source>
        <dbReference type="Pfam" id="PF03895"/>
    </source>
</evidence>
<dbReference type="InterPro" id="IPR008635">
    <property type="entry name" value="Coiled_stalk_dom"/>
</dbReference>
<dbReference type="InterPro" id="IPR045584">
    <property type="entry name" value="Pilin-like"/>
</dbReference>
<dbReference type="SUPFAM" id="SSF54523">
    <property type="entry name" value="Pili subunits"/>
    <property type="match status" value="1"/>
</dbReference>
<feature type="domain" description="Trimeric autotransporter adhesin YadA-like stalk" evidence="16">
    <location>
        <begin position="804"/>
        <end position="840"/>
    </location>
</feature>